<dbReference type="Pfam" id="PF00646">
    <property type="entry name" value="F-box"/>
    <property type="match status" value="1"/>
</dbReference>
<dbReference type="SMART" id="SM00256">
    <property type="entry name" value="FBOX"/>
    <property type="match status" value="1"/>
</dbReference>
<dbReference type="InterPro" id="IPR036047">
    <property type="entry name" value="F-box-like_dom_sf"/>
</dbReference>
<protein>
    <submittedName>
        <fullName evidence="3">F-box protein At1g50870</fullName>
    </submittedName>
</protein>
<dbReference type="SUPFAM" id="SSF81383">
    <property type="entry name" value="F-box domain"/>
    <property type="match status" value="1"/>
</dbReference>
<proteinExistence type="predicted"/>
<dbReference type="OrthoDB" id="1106330at2759"/>
<dbReference type="Proteomes" id="UP000504610">
    <property type="component" value="Chromosome 1"/>
</dbReference>
<evidence type="ECO:0000259" key="1">
    <source>
        <dbReference type="SMART" id="SM00256"/>
    </source>
</evidence>
<sequence length="130" mass="14892">MERESKATYLPVDLLSEILLRLPVKSAVKFRCVSKVWSSITTRPSFISSFAARSSPRLLIFSENKGKLLVFSIPQNQNTDNKPQLVESYAMTYPGTRSVFYLLQCISHARSLEPHHETHRNLTPSQKRLE</sequence>
<dbReference type="PANTHER" id="PTHR31111:SF138">
    <property type="entry name" value="F-BOX ASSOCIATED DOMAIN-CONTAINING PROTEIN"/>
    <property type="match status" value="1"/>
</dbReference>
<dbReference type="Gene3D" id="1.20.1280.50">
    <property type="match status" value="1"/>
</dbReference>
<gene>
    <name evidence="3" type="primary">LOC108844780</name>
</gene>
<organism evidence="2 3">
    <name type="scientific">Raphanus sativus</name>
    <name type="common">Radish</name>
    <name type="synonym">Raphanus raphanistrum var. sativus</name>
    <dbReference type="NCBI Taxonomy" id="3726"/>
    <lineage>
        <taxon>Eukaryota</taxon>
        <taxon>Viridiplantae</taxon>
        <taxon>Streptophyta</taxon>
        <taxon>Embryophyta</taxon>
        <taxon>Tracheophyta</taxon>
        <taxon>Spermatophyta</taxon>
        <taxon>Magnoliopsida</taxon>
        <taxon>eudicotyledons</taxon>
        <taxon>Gunneridae</taxon>
        <taxon>Pentapetalae</taxon>
        <taxon>rosids</taxon>
        <taxon>malvids</taxon>
        <taxon>Brassicales</taxon>
        <taxon>Brassicaceae</taxon>
        <taxon>Brassiceae</taxon>
        <taxon>Raphanus</taxon>
    </lineage>
</organism>
<reference evidence="3" key="2">
    <citation type="submission" date="2025-08" db="UniProtKB">
        <authorList>
            <consortium name="RefSeq"/>
        </authorList>
    </citation>
    <scope>IDENTIFICATION</scope>
    <source>
        <tissue evidence="3">Leaf</tissue>
    </source>
</reference>
<accession>A0A9W3C1T5</accession>
<dbReference type="CDD" id="cd22157">
    <property type="entry name" value="F-box_AtFBW1-like"/>
    <property type="match status" value="1"/>
</dbReference>
<dbReference type="GeneID" id="108844780"/>
<dbReference type="AlphaFoldDB" id="A0A9W3C1T5"/>
<evidence type="ECO:0000313" key="2">
    <source>
        <dbReference type="Proteomes" id="UP000504610"/>
    </source>
</evidence>
<feature type="domain" description="F-box" evidence="1">
    <location>
        <begin position="10"/>
        <end position="49"/>
    </location>
</feature>
<dbReference type="KEGG" id="rsz:108844780"/>
<reference evidence="2" key="1">
    <citation type="journal article" date="2019" name="Database">
        <title>The radish genome database (RadishGD): an integrated information resource for radish genomics.</title>
        <authorList>
            <person name="Yu H.J."/>
            <person name="Baek S."/>
            <person name="Lee Y.J."/>
            <person name="Cho A."/>
            <person name="Mun J.H."/>
        </authorList>
    </citation>
    <scope>NUCLEOTIDE SEQUENCE [LARGE SCALE GENOMIC DNA]</scope>
    <source>
        <strain evidence="2">cv. WK10039</strain>
    </source>
</reference>
<dbReference type="PANTHER" id="PTHR31111">
    <property type="entry name" value="BNAA05G37150D PROTEIN-RELATED"/>
    <property type="match status" value="1"/>
</dbReference>
<dbReference type="InterPro" id="IPR001810">
    <property type="entry name" value="F-box_dom"/>
</dbReference>
<name>A0A9W3C1T5_RAPSA</name>
<keyword evidence="2" id="KW-1185">Reference proteome</keyword>
<dbReference type="RefSeq" id="XP_056845467.1">
    <property type="nucleotide sequence ID" value="XM_056989487.1"/>
</dbReference>
<evidence type="ECO:0000313" key="3">
    <source>
        <dbReference type="RefSeq" id="XP_056845467.1"/>
    </source>
</evidence>